<name>A0A0G4LNU2_VERLO</name>
<evidence type="ECO:0000256" key="1">
    <source>
        <dbReference type="SAM" id="MobiDB-lite"/>
    </source>
</evidence>
<keyword evidence="3" id="KW-1185">Reference proteome</keyword>
<evidence type="ECO:0000313" key="2">
    <source>
        <dbReference type="EMBL" id="CRK23609.1"/>
    </source>
</evidence>
<reference evidence="2 3" key="1">
    <citation type="submission" date="2015-05" db="EMBL/GenBank/DDBJ databases">
        <authorList>
            <person name="Wang D.B."/>
            <person name="Wang M."/>
        </authorList>
    </citation>
    <scope>NUCLEOTIDE SEQUENCE [LARGE SCALE GENOMIC DNA]</scope>
    <source>
        <strain evidence="2">VL1</strain>
    </source>
</reference>
<gene>
    <name evidence="2" type="ORF">BN1708_013730</name>
</gene>
<protein>
    <submittedName>
        <fullName evidence="2">Uncharacterized protein</fullName>
    </submittedName>
</protein>
<dbReference type="AlphaFoldDB" id="A0A0G4LNU2"/>
<proteinExistence type="predicted"/>
<organism evidence="2 3">
    <name type="scientific">Verticillium longisporum</name>
    <name type="common">Verticillium dahliae var. longisporum</name>
    <dbReference type="NCBI Taxonomy" id="100787"/>
    <lineage>
        <taxon>Eukaryota</taxon>
        <taxon>Fungi</taxon>
        <taxon>Dikarya</taxon>
        <taxon>Ascomycota</taxon>
        <taxon>Pezizomycotina</taxon>
        <taxon>Sordariomycetes</taxon>
        <taxon>Hypocreomycetidae</taxon>
        <taxon>Glomerellales</taxon>
        <taxon>Plectosphaerellaceae</taxon>
        <taxon>Verticillium</taxon>
    </lineage>
</organism>
<dbReference type="Proteomes" id="UP000044602">
    <property type="component" value="Unassembled WGS sequence"/>
</dbReference>
<sequence length="155" mass="16595">MASDPSDPATRKHDDAGMRGNGMLPYCRRYRLRGRTRSATRSPVRPIRGLSAGVETIAEGAGSFVRPPFPPDPLNAKKSSQPSFRLAGGEVPIRLTSDKQRAATHGQCLGWTPCHNRPCGMSTDGKVTGQHVGRVLVSVGAACSLAMTIKVYLHS</sequence>
<evidence type="ECO:0000313" key="3">
    <source>
        <dbReference type="Proteomes" id="UP000044602"/>
    </source>
</evidence>
<dbReference type="EMBL" id="CVQH01015891">
    <property type="protein sequence ID" value="CRK23609.1"/>
    <property type="molecule type" value="Genomic_DNA"/>
</dbReference>
<accession>A0A0G4LNU2</accession>
<feature type="region of interest" description="Disordered" evidence="1">
    <location>
        <begin position="1"/>
        <end position="22"/>
    </location>
</feature>